<dbReference type="AlphaFoldDB" id="A0AAD5L9V9"/>
<proteinExistence type="predicted"/>
<reference evidence="2" key="1">
    <citation type="submission" date="2021-12" db="EMBL/GenBank/DDBJ databases">
        <title>Prjna785345.</title>
        <authorList>
            <person name="Rujirawat T."/>
            <person name="Krajaejun T."/>
        </authorList>
    </citation>
    <scope>NUCLEOTIDE SEQUENCE</scope>
    <source>
        <strain evidence="2">Pi057C3</strain>
    </source>
</reference>
<organism evidence="2 3">
    <name type="scientific">Pythium insidiosum</name>
    <name type="common">Pythiosis disease agent</name>
    <dbReference type="NCBI Taxonomy" id="114742"/>
    <lineage>
        <taxon>Eukaryota</taxon>
        <taxon>Sar</taxon>
        <taxon>Stramenopiles</taxon>
        <taxon>Oomycota</taxon>
        <taxon>Peronosporomycetes</taxon>
        <taxon>Pythiales</taxon>
        <taxon>Pythiaceae</taxon>
        <taxon>Pythium</taxon>
    </lineage>
</organism>
<evidence type="ECO:0000313" key="3">
    <source>
        <dbReference type="Proteomes" id="UP001209570"/>
    </source>
</evidence>
<name>A0AAD5L9V9_PYTIN</name>
<comment type="caution">
    <text evidence="2">The sequence shown here is derived from an EMBL/GenBank/DDBJ whole genome shotgun (WGS) entry which is preliminary data.</text>
</comment>
<protein>
    <submittedName>
        <fullName evidence="2">Uncharacterized protein</fullName>
    </submittedName>
</protein>
<keyword evidence="3" id="KW-1185">Reference proteome</keyword>
<evidence type="ECO:0000256" key="1">
    <source>
        <dbReference type="SAM" id="MobiDB-lite"/>
    </source>
</evidence>
<sequence length="76" mass="8009">MSIVDTKGGAGTAEPQQDSQPRSGGLGVNAILNTVCAKPDCYRKIRGPPGTFCKYHKQSRFCRAEGCGKSAKTGGY</sequence>
<feature type="region of interest" description="Disordered" evidence="1">
    <location>
        <begin position="1"/>
        <end position="26"/>
    </location>
</feature>
<dbReference type="EMBL" id="JAKCXM010000803">
    <property type="protein sequence ID" value="KAJ0391878.1"/>
    <property type="molecule type" value="Genomic_DNA"/>
</dbReference>
<gene>
    <name evidence="2" type="ORF">P43SY_010396</name>
</gene>
<accession>A0AAD5L9V9</accession>
<dbReference type="Proteomes" id="UP001209570">
    <property type="component" value="Unassembled WGS sequence"/>
</dbReference>
<evidence type="ECO:0000313" key="2">
    <source>
        <dbReference type="EMBL" id="KAJ0391878.1"/>
    </source>
</evidence>